<protein>
    <recommendedName>
        <fullName evidence="3">F-box domain-containing protein</fullName>
    </recommendedName>
</protein>
<evidence type="ECO:0008006" key="3">
    <source>
        <dbReference type="Google" id="ProtNLM"/>
    </source>
</evidence>
<proteinExistence type="predicted"/>
<gene>
    <name evidence="1" type="ORF">SCHPADRAFT_120034</name>
</gene>
<evidence type="ECO:0000313" key="1">
    <source>
        <dbReference type="EMBL" id="KLO18493.1"/>
    </source>
</evidence>
<keyword evidence="2" id="KW-1185">Reference proteome</keyword>
<organism evidence="1 2">
    <name type="scientific">Schizopora paradoxa</name>
    <dbReference type="NCBI Taxonomy" id="27342"/>
    <lineage>
        <taxon>Eukaryota</taxon>
        <taxon>Fungi</taxon>
        <taxon>Dikarya</taxon>
        <taxon>Basidiomycota</taxon>
        <taxon>Agaricomycotina</taxon>
        <taxon>Agaricomycetes</taxon>
        <taxon>Hymenochaetales</taxon>
        <taxon>Schizoporaceae</taxon>
        <taxon>Schizopora</taxon>
    </lineage>
</organism>
<name>A0A0H2S9Y1_9AGAM</name>
<sequence>MALADDLLYHTFEYAILDDLENGAFDALSFSRVSRRFRSQALANPKLWTNIRHGPELRSMDFVAACLQRSGDLPLNIIASIVPSDHASLAVATNAFMTFIREHAAARCKSMQLRYLPRTWSYRKPLFESPDLWVGDGVFPELQVLKISFPLLPSDIYFATALWSRRFLEARSPFPKLQELSLRNFTPYILDGNNNLSRLDLTCTNQSSRHLQKFLVSCKKSTARPPSNTLHAVGRFRTLHICGVVDAESPQLPSPIIRRRVFEG</sequence>
<dbReference type="Proteomes" id="UP000053477">
    <property type="component" value="Unassembled WGS sequence"/>
</dbReference>
<dbReference type="InParanoid" id="A0A0H2S9Y1"/>
<dbReference type="AlphaFoldDB" id="A0A0H2S9Y1"/>
<reference evidence="1 2" key="1">
    <citation type="submission" date="2015-04" db="EMBL/GenBank/DDBJ databases">
        <title>Complete genome sequence of Schizopora paradoxa KUC8140, a cosmopolitan wood degrader in East Asia.</title>
        <authorList>
            <consortium name="DOE Joint Genome Institute"/>
            <person name="Min B."/>
            <person name="Park H."/>
            <person name="Jang Y."/>
            <person name="Kim J.-J."/>
            <person name="Kim K.H."/>
            <person name="Pangilinan J."/>
            <person name="Lipzen A."/>
            <person name="Riley R."/>
            <person name="Grigoriev I.V."/>
            <person name="Spatafora J.W."/>
            <person name="Choi I.-G."/>
        </authorList>
    </citation>
    <scope>NUCLEOTIDE SEQUENCE [LARGE SCALE GENOMIC DNA]</scope>
    <source>
        <strain evidence="1 2">KUC8140</strain>
    </source>
</reference>
<accession>A0A0H2S9Y1</accession>
<evidence type="ECO:0000313" key="2">
    <source>
        <dbReference type="Proteomes" id="UP000053477"/>
    </source>
</evidence>
<dbReference type="EMBL" id="KQ085894">
    <property type="protein sequence ID" value="KLO18493.1"/>
    <property type="molecule type" value="Genomic_DNA"/>
</dbReference>